<dbReference type="InterPro" id="IPR015946">
    <property type="entry name" value="KH_dom-like_a/b"/>
</dbReference>
<reference evidence="2" key="1">
    <citation type="journal article" date="2021" name="Evol. Appl.">
        <title>The genome of the Pyrenean desman and the effects of bottlenecks and inbreeding on the genomic landscape of an endangered species.</title>
        <authorList>
            <person name="Escoda L."/>
            <person name="Castresana J."/>
        </authorList>
    </citation>
    <scope>NUCLEOTIDE SEQUENCE</scope>
    <source>
        <strain evidence="2">IBE-C5619</strain>
    </source>
</reference>
<dbReference type="OrthoDB" id="418445at2759"/>
<dbReference type="SUPFAM" id="SSF89919">
    <property type="entry name" value="Ribosome-binding factor A, RbfA"/>
    <property type="match status" value="1"/>
</dbReference>
<organism evidence="2 3">
    <name type="scientific">Galemys pyrenaicus</name>
    <name type="common">Iberian desman</name>
    <name type="synonym">Pyrenean desman</name>
    <dbReference type="NCBI Taxonomy" id="202257"/>
    <lineage>
        <taxon>Eukaryota</taxon>
        <taxon>Metazoa</taxon>
        <taxon>Chordata</taxon>
        <taxon>Craniata</taxon>
        <taxon>Vertebrata</taxon>
        <taxon>Euteleostomi</taxon>
        <taxon>Mammalia</taxon>
        <taxon>Eutheria</taxon>
        <taxon>Laurasiatheria</taxon>
        <taxon>Eulipotyphla</taxon>
        <taxon>Talpidae</taxon>
        <taxon>Galemys</taxon>
    </lineage>
</organism>
<keyword evidence="3" id="KW-1185">Reference proteome</keyword>
<proteinExistence type="predicted"/>
<dbReference type="Gene3D" id="3.30.300.20">
    <property type="match status" value="1"/>
</dbReference>
<dbReference type="Proteomes" id="UP000700334">
    <property type="component" value="Unassembled WGS sequence"/>
</dbReference>
<feature type="region of interest" description="Disordered" evidence="1">
    <location>
        <begin position="274"/>
        <end position="299"/>
    </location>
</feature>
<dbReference type="PANTHER" id="PTHR14725">
    <property type="entry name" value="RIBOSOME-BINDING FACTOR A, MITOCHONDRIAL-RELATED"/>
    <property type="match status" value="1"/>
</dbReference>
<dbReference type="InterPro" id="IPR023799">
    <property type="entry name" value="RbfA_dom_sf"/>
</dbReference>
<dbReference type="EMBL" id="JAGFMF010012294">
    <property type="protein sequence ID" value="KAG8504354.1"/>
    <property type="molecule type" value="Genomic_DNA"/>
</dbReference>
<name>A0A8J6DCX3_GALPY</name>
<feature type="region of interest" description="Disordered" evidence="1">
    <location>
        <begin position="815"/>
        <end position="866"/>
    </location>
</feature>
<sequence>MLHATLPVCDRDSARLPGRVSSTCWEPADPGLGPTHGLVTHGGGGGQVASACHLGGGGLEPFPVDPRTVRYSEGGGLASLWARRGAFSGTCARRPARRAAGCWTLGSEPAGGAVTLTGAVAAPPPGGLRASSSARTSPRPRHRPSPFSRLRTHVAPPTSPRTLVLRPTSARAHVARHASRALGFRAVMWAAARGLWGPRAGPAAVLGGRLARPPPVRARGLHVSPTPCGKNLLKKFASKTKYCARGGAAGSRFWGGAGRAGAGRALPGLSRAARGSWTATPRPPPLPGLLQGSHQKTRRGDHVRLRALNGLLHKALTELLCTPGVSPELCDGDVLLSKVSLAADFSACRVYWSSTRPAGHHASTGAALQRSAPQIRTLDGGCVPAMPGGNVVPALADGPGIRSQEQREPAALGRRLAVLAVTDVAKIFAKVVIPGRCRPRAKPLGPRGRGTRAFLDALAELVPAPPLPLLAPSAMASALPRHLLASLQILRNVPPIVFVQDRGSAAQAQVQVLVPRCLQSVGGREAVGHVEWGEAGATALFWDLRCGPSCLGTVLAWLLTPVGRVALGSVLSTPVAGARHRARLSLVGQVGPAGWGGADRAACTGFTLAVAETLRGLGEESSPCCRGTGQGDLGAAGAAVQLCAEARGSRPEPHTPVVVVKLPERALLSGDVCGTRSLVSVRGLPLPLQPITVVLGVSVLCCPHCLSPARRPTAPRFCTGHAGPRPGVDHLLQAADFGPPGGNGDAPRDFSWAGRCSGWSLLLGEPPEAGGEAALLAPRDAEAPRLRGAGGAPACPGVSGLDHEALSQQVLAYKRRKGSGRRQALEPAGSPTPQVPRRERSPAGVDADQSPGRLGGPPEQGPTLPG</sequence>
<dbReference type="InterPro" id="IPR039212">
    <property type="entry name" value="RBFA_mitochondrial"/>
</dbReference>
<evidence type="ECO:0000313" key="3">
    <source>
        <dbReference type="Proteomes" id="UP000700334"/>
    </source>
</evidence>
<dbReference type="AlphaFoldDB" id="A0A8J6DCX3"/>
<protein>
    <submittedName>
        <fullName evidence="2">Putative ribosome-binding factor A, mitochondrial</fullName>
    </submittedName>
</protein>
<comment type="caution">
    <text evidence="2">The sequence shown here is derived from an EMBL/GenBank/DDBJ whole genome shotgun (WGS) entry which is preliminary data.</text>
</comment>
<evidence type="ECO:0000313" key="2">
    <source>
        <dbReference type="EMBL" id="KAG8504354.1"/>
    </source>
</evidence>
<accession>A0A8J6DCX3</accession>
<evidence type="ECO:0000256" key="1">
    <source>
        <dbReference type="SAM" id="MobiDB-lite"/>
    </source>
</evidence>
<feature type="region of interest" description="Disordered" evidence="1">
    <location>
        <begin position="121"/>
        <end position="162"/>
    </location>
</feature>
<gene>
    <name evidence="2" type="ORF">J0S82_015070</name>
</gene>
<dbReference type="PANTHER" id="PTHR14725:SF0">
    <property type="entry name" value="RIBOSOME-BINDING FACTOR A, MITOCHONDRIAL-RELATED"/>
    <property type="match status" value="1"/>
</dbReference>
<feature type="compositionally biased region" description="Low complexity" evidence="1">
    <location>
        <begin position="121"/>
        <end position="137"/>
    </location>
</feature>